<evidence type="ECO:0000256" key="3">
    <source>
        <dbReference type="SAM" id="MobiDB-lite"/>
    </source>
</evidence>
<feature type="compositionally biased region" description="Basic and acidic residues" evidence="3">
    <location>
        <begin position="297"/>
        <end position="308"/>
    </location>
</feature>
<feature type="compositionally biased region" description="Polar residues" evidence="3">
    <location>
        <begin position="592"/>
        <end position="614"/>
    </location>
</feature>
<sequence length="753" mass="81688">MDPEDQYFVFENRLDSFQDAQPVSKGKASTAASRAPKALVWPHKALSPLAPHPKSPDNVVCFLCEKSLDGWEESDNPLEEHLKHSPTCGWAIMAAIEAGYGNYGKVHPLDPAMIEARKATFAGRWPYESKRGFKCKTKKLVEGGWKFTPSGEASDMTTCAYCNLALEGWESDDNPFDEHYRREPGCLFFALINQYPAPKKGRAKAGRASKASRLSVQSVATTASDIGSLADVTANHDDSVMTTASTATQGGRKTTKGRKPAAGKGRKTKAKKGDDVEVLEDEPQEPPQPPAVKGRKRASDAMEDHATTDAEAPAPKKRAARGRASAVVDYPSLPDSEMVDAAPAKPPAGKKKVRASSKTRKASQASVRSEASTASLRAHIPDDDELDRQLEADLERYNSNEEDMAVEQLPAPTKGRPKKAATVRTSGSQKNAGRESFAMFDPTPMVPDEAEIEADLEALQAEMGREQATDTKPLVVPKRGRKAGTRKASKQTKKAKEPSAEPGPTEEAPLPFQETEQPAQELESEPELEDPDVSTGTVVTKPASRPTTEKRGRGRPSKKSTASLASVEEPEQRRRFQQPPSTPRTRLTPSRANQATNFHTRSPLTSDPDNQPLSLQPAASVMPQRPVLAPLSIAQTPQRSSPSKRNIVAGLQSSQPWQPADLDLLFSSPLAKGSSSEHGEDDKENSASIARLLRKGAELTSPEKRMTVEEWIYHNAGLAEQKLKHECEAMVAAFEREGGRALSVLEGLVVDAA</sequence>
<feature type="compositionally biased region" description="Polar residues" evidence="3">
    <location>
        <begin position="243"/>
        <end position="252"/>
    </location>
</feature>
<keyword evidence="5" id="KW-1185">Reference proteome</keyword>
<evidence type="ECO:0000313" key="5">
    <source>
        <dbReference type="Proteomes" id="UP000001056"/>
    </source>
</evidence>
<dbReference type="SMART" id="SM00238">
    <property type="entry name" value="BIR"/>
    <property type="match status" value="2"/>
</dbReference>
<dbReference type="InParanoid" id="Q2H209"/>
<dbReference type="RefSeq" id="XP_001223401.1">
    <property type="nucleotide sequence ID" value="XM_001223400.1"/>
</dbReference>
<evidence type="ECO:0000313" key="4">
    <source>
        <dbReference type="EMBL" id="EAQ87568.1"/>
    </source>
</evidence>
<feature type="compositionally biased region" description="Polar residues" evidence="3">
    <location>
        <begin position="362"/>
        <end position="375"/>
    </location>
</feature>
<dbReference type="SUPFAM" id="SSF57924">
    <property type="entry name" value="Inhibitor of apoptosis (IAP) repeat"/>
    <property type="match status" value="2"/>
</dbReference>
<dbReference type="STRING" id="306901.Q2H209"/>
<keyword evidence="1" id="KW-0479">Metal-binding</keyword>
<keyword evidence="2" id="KW-0862">Zinc</keyword>
<dbReference type="PANTHER" id="PTHR46771">
    <property type="entry name" value="DETERIN"/>
    <property type="match status" value="1"/>
</dbReference>
<dbReference type="InterPro" id="IPR051190">
    <property type="entry name" value="Baculoviral_IAP"/>
</dbReference>
<dbReference type="GO" id="GO:0046872">
    <property type="term" value="F:metal ion binding"/>
    <property type="evidence" value="ECO:0007669"/>
    <property type="project" value="UniProtKB-KW"/>
</dbReference>
<reference evidence="5" key="1">
    <citation type="journal article" date="2015" name="Genome Announc.">
        <title>Draft genome sequence of the cellulolytic fungus Chaetomium globosum.</title>
        <authorList>
            <person name="Cuomo C.A."/>
            <person name="Untereiner W.A."/>
            <person name="Ma L.-J."/>
            <person name="Grabherr M."/>
            <person name="Birren B.W."/>
        </authorList>
    </citation>
    <scope>NUCLEOTIDE SEQUENCE [LARGE SCALE GENOMIC DNA]</scope>
    <source>
        <strain evidence="5">ATCC 6205 / CBS 148.51 / DSM 1962 / NBRC 6347 / NRRL 1970</strain>
    </source>
</reference>
<dbReference type="OMA" id="DEHYNRS"/>
<dbReference type="AlphaFoldDB" id="Q2H209"/>
<feature type="region of interest" description="Disordered" evidence="3">
    <location>
        <begin position="243"/>
        <end position="385"/>
    </location>
</feature>
<feature type="compositionally biased region" description="Acidic residues" evidence="3">
    <location>
        <begin position="522"/>
        <end position="532"/>
    </location>
</feature>
<evidence type="ECO:0000256" key="1">
    <source>
        <dbReference type="ARBA" id="ARBA00022723"/>
    </source>
</evidence>
<evidence type="ECO:0008006" key="6">
    <source>
        <dbReference type="Google" id="ProtNLM"/>
    </source>
</evidence>
<accession>Q2H209</accession>
<dbReference type="Proteomes" id="UP000001056">
    <property type="component" value="Unassembled WGS sequence"/>
</dbReference>
<dbReference type="OrthoDB" id="2196114at2759"/>
<evidence type="ECO:0000256" key="2">
    <source>
        <dbReference type="ARBA" id="ARBA00022833"/>
    </source>
</evidence>
<dbReference type="eggNOG" id="KOG1101">
    <property type="taxonomic scope" value="Eukaryota"/>
</dbReference>
<dbReference type="CDD" id="cd00022">
    <property type="entry name" value="BIR"/>
    <property type="match status" value="1"/>
</dbReference>
<dbReference type="VEuPathDB" id="FungiDB:CHGG_04187"/>
<feature type="region of interest" description="Disordered" evidence="3">
    <location>
        <begin position="402"/>
        <end position="622"/>
    </location>
</feature>
<organism evidence="4 5">
    <name type="scientific">Chaetomium globosum (strain ATCC 6205 / CBS 148.51 / DSM 1962 / NBRC 6347 / NRRL 1970)</name>
    <name type="common">Soil fungus</name>
    <dbReference type="NCBI Taxonomy" id="306901"/>
    <lineage>
        <taxon>Eukaryota</taxon>
        <taxon>Fungi</taxon>
        <taxon>Dikarya</taxon>
        <taxon>Ascomycota</taxon>
        <taxon>Pezizomycotina</taxon>
        <taxon>Sordariomycetes</taxon>
        <taxon>Sordariomycetidae</taxon>
        <taxon>Sordariales</taxon>
        <taxon>Chaetomiaceae</taxon>
        <taxon>Chaetomium</taxon>
    </lineage>
</organism>
<feature type="compositionally biased region" description="Basic residues" evidence="3">
    <location>
        <begin position="478"/>
        <end position="493"/>
    </location>
</feature>
<dbReference type="InterPro" id="IPR001370">
    <property type="entry name" value="BIR_rpt"/>
</dbReference>
<dbReference type="HOGENOM" id="CLU_010318_1_0_1"/>
<gene>
    <name evidence="4" type="ORF">CHGG_04187</name>
</gene>
<proteinExistence type="predicted"/>
<protein>
    <recommendedName>
        <fullName evidence="6">BIR-domain-containing protein</fullName>
    </recommendedName>
</protein>
<feature type="compositionally biased region" description="Basic residues" evidence="3">
    <location>
        <begin position="348"/>
        <end position="361"/>
    </location>
</feature>
<dbReference type="PANTHER" id="PTHR46771:SF5">
    <property type="entry name" value="DETERIN"/>
    <property type="match status" value="1"/>
</dbReference>
<feature type="compositionally biased region" description="Basic residues" evidence="3">
    <location>
        <begin position="253"/>
        <end position="270"/>
    </location>
</feature>
<name>Q2H209_CHAGB</name>
<dbReference type="Gene3D" id="1.10.1170.10">
    <property type="entry name" value="Inhibitor Of Apoptosis Protein (2mihbC-IAP-1), Chain A"/>
    <property type="match status" value="2"/>
</dbReference>
<dbReference type="GeneID" id="4392791"/>
<dbReference type="Pfam" id="PF00653">
    <property type="entry name" value="BIR"/>
    <property type="match status" value="2"/>
</dbReference>
<dbReference type="EMBL" id="CH408032">
    <property type="protein sequence ID" value="EAQ87568.1"/>
    <property type="molecule type" value="Genomic_DNA"/>
</dbReference>
<dbReference type="PROSITE" id="PS50143">
    <property type="entry name" value="BIR_REPEAT_2"/>
    <property type="match status" value="2"/>
</dbReference>